<name>A0ABT3PXT4_9BACT</name>
<keyword evidence="2" id="KW-1185">Reference proteome</keyword>
<evidence type="ECO:0000313" key="2">
    <source>
        <dbReference type="Proteomes" id="UP001207337"/>
    </source>
</evidence>
<evidence type="ECO:0000313" key="1">
    <source>
        <dbReference type="EMBL" id="MCW9712670.1"/>
    </source>
</evidence>
<dbReference type="Proteomes" id="UP001207337">
    <property type="component" value="Unassembled WGS sequence"/>
</dbReference>
<protein>
    <recommendedName>
        <fullName evidence="3">CHAT domain-containing protein</fullName>
    </recommendedName>
</protein>
<reference evidence="1 2" key="1">
    <citation type="submission" date="2021-11" db="EMBL/GenBank/DDBJ databases">
        <title>Aliifidinibius sp. nov., a new bacterium isolated from saline soil.</title>
        <authorList>
            <person name="Galisteo C."/>
            <person name="De La Haba R."/>
            <person name="Sanchez-Porro C."/>
            <person name="Ventosa A."/>
        </authorList>
    </citation>
    <scope>NUCLEOTIDE SEQUENCE [LARGE SCALE GENOMIC DNA]</scope>
    <source>
        <strain evidence="1 2">KACC 190600</strain>
    </source>
</reference>
<comment type="caution">
    <text evidence="1">The sequence shown here is derived from an EMBL/GenBank/DDBJ whole genome shotgun (WGS) entry which is preliminary data.</text>
</comment>
<dbReference type="EMBL" id="JAJNDC010000001">
    <property type="protein sequence ID" value="MCW9712670.1"/>
    <property type="molecule type" value="Genomic_DNA"/>
</dbReference>
<dbReference type="RefSeq" id="WP_265788783.1">
    <property type="nucleotide sequence ID" value="NZ_BAABRS010000001.1"/>
</dbReference>
<sequence>MSKNFQTISTYDSLVLIESLGINDNKTGLQLGQKLKTYCDNNNIVVSYLSVSNRNQFIATLNQINDDILNGTNQILSGGAKYPILHLDIHGSERGLHLSNGDLIEWDDFASVCRNINNSTKNNLIIVLAVCKGYKSIVNITPKTLTPYYALIGPEKIVYEKDIERLFPKFYLKLFKTNILTDAIKLLKPEYHLYHCEMVFANAYSKYIREKCRGEGKEERLEELIDKFKKMNPHVENYSEVRELLVDLIKPRKESYNKFRHRFLLSNLRVNKDRFSVDLDDILDIIGREEST</sequence>
<evidence type="ECO:0008006" key="3">
    <source>
        <dbReference type="Google" id="ProtNLM"/>
    </source>
</evidence>
<gene>
    <name evidence="1" type="ORF">LQ318_07115</name>
</gene>
<proteinExistence type="predicted"/>
<accession>A0ABT3PXT4</accession>
<organism evidence="1 2">
    <name type="scientific">Fodinibius salicampi</name>
    <dbReference type="NCBI Taxonomy" id="1920655"/>
    <lineage>
        <taxon>Bacteria</taxon>
        <taxon>Pseudomonadati</taxon>
        <taxon>Balneolota</taxon>
        <taxon>Balneolia</taxon>
        <taxon>Balneolales</taxon>
        <taxon>Balneolaceae</taxon>
        <taxon>Fodinibius</taxon>
    </lineage>
</organism>